<feature type="domain" description="Ig-like" evidence="13">
    <location>
        <begin position="549"/>
        <end position="627"/>
    </location>
</feature>
<comment type="cofactor">
    <cofactor evidence="1 12">
        <name>FAD</name>
        <dbReference type="ChEBI" id="CHEBI:57692"/>
    </cofactor>
</comment>
<evidence type="ECO:0000256" key="4">
    <source>
        <dbReference type="ARBA" id="ARBA00022525"/>
    </source>
</evidence>
<dbReference type="PANTHER" id="PTHR11481">
    <property type="entry name" value="IMMUNOGLOBULIN FC RECEPTOR"/>
    <property type="match status" value="1"/>
</dbReference>
<keyword evidence="10" id="KW-0325">Glycoprotein</keyword>
<keyword evidence="9" id="KW-1015">Disulfide bond</keyword>
<dbReference type="InterPro" id="IPR003598">
    <property type="entry name" value="Ig_sub2"/>
</dbReference>
<organism evidence="14 15">
    <name type="scientific">Collichthys lucidus</name>
    <name type="common">Big head croaker</name>
    <name type="synonym">Sciaena lucida</name>
    <dbReference type="NCBI Taxonomy" id="240159"/>
    <lineage>
        <taxon>Eukaryota</taxon>
        <taxon>Metazoa</taxon>
        <taxon>Chordata</taxon>
        <taxon>Craniata</taxon>
        <taxon>Vertebrata</taxon>
        <taxon>Euteleostomi</taxon>
        <taxon>Actinopterygii</taxon>
        <taxon>Neopterygii</taxon>
        <taxon>Teleostei</taxon>
        <taxon>Neoteleostei</taxon>
        <taxon>Acanthomorphata</taxon>
        <taxon>Eupercaria</taxon>
        <taxon>Sciaenidae</taxon>
        <taxon>Collichthys</taxon>
    </lineage>
</organism>
<dbReference type="Gene3D" id="1.10.10.1620">
    <property type="match status" value="1"/>
</dbReference>
<evidence type="ECO:0000259" key="13">
    <source>
        <dbReference type="PROSITE" id="PS50835"/>
    </source>
</evidence>
<keyword evidence="6" id="KW-0732">Signal</keyword>
<evidence type="ECO:0000256" key="2">
    <source>
        <dbReference type="ARBA" id="ARBA00004613"/>
    </source>
</evidence>
<dbReference type="InterPro" id="IPR036188">
    <property type="entry name" value="FAD/NAD-bd_sf"/>
</dbReference>
<dbReference type="Pfam" id="PF13895">
    <property type="entry name" value="Ig_2"/>
    <property type="match status" value="1"/>
</dbReference>
<dbReference type="Gene3D" id="3.30.70.2100">
    <property type="match status" value="1"/>
</dbReference>
<dbReference type="GO" id="GO:0006955">
    <property type="term" value="P:immune response"/>
    <property type="evidence" value="ECO:0007669"/>
    <property type="project" value="TreeGrafter"/>
</dbReference>
<dbReference type="PANTHER" id="PTHR11481:SF64">
    <property type="entry name" value="FC RECEPTOR-LIKE PROTEIN 4"/>
    <property type="match status" value="1"/>
</dbReference>
<dbReference type="EC" id="1.4.3.-" evidence="12"/>
<proteinExistence type="inferred from homology"/>
<comment type="similarity">
    <text evidence="3">Belongs to the flavin monoamine oxidase family. FIG1 subfamily.</text>
</comment>
<dbReference type="Gene3D" id="1.10.405.10">
    <property type="entry name" value="Guanine Nucleotide Dissociation Inhibitor, domain 1"/>
    <property type="match status" value="1"/>
</dbReference>
<dbReference type="Gene3D" id="3.50.50.60">
    <property type="entry name" value="FAD/NAD(P)-binding domain"/>
    <property type="match status" value="2"/>
</dbReference>
<evidence type="ECO:0000256" key="1">
    <source>
        <dbReference type="ARBA" id="ARBA00001974"/>
    </source>
</evidence>
<feature type="binding site" evidence="11">
    <location>
        <position position="859"/>
    </location>
    <ligand>
        <name>substrate</name>
    </ligand>
</feature>
<gene>
    <name evidence="14" type="ORF">D9C73_026638</name>
</gene>
<dbReference type="InterPro" id="IPR001613">
    <property type="entry name" value="Flavin_amine_oxidase"/>
</dbReference>
<dbReference type="SMART" id="SM00408">
    <property type="entry name" value="IGc2"/>
    <property type="match status" value="4"/>
</dbReference>
<dbReference type="Gene3D" id="2.60.40.10">
    <property type="entry name" value="Immunoglobulins"/>
    <property type="match status" value="6"/>
</dbReference>
<evidence type="ECO:0000256" key="3">
    <source>
        <dbReference type="ARBA" id="ARBA00005465"/>
    </source>
</evidence>
<keyword evidence="15" id="KW-1185">Reference proteome</keyword>
<dbReference type="AlphaFoldDB" id="A0A4U5VWY8"/>
<evidence type="ECO:0000256" key="6">
    <source>
        <dbReference type="ARBA" id="ARBA00022729"/>
    </source>
</evidence>
<sequence>MQVQDSYSAQKACAGCPDVFPDRLQHFEYQSISFSCEVLDGSLAWAVKRKSSSGNITCGTNWGVPKRSGCRIRDVYIEDSGEYWCETEDGKTSKSVNIAVTAGSVILDIPVAPVTEGEAVTLSCRNKTPSNIAASFYKNGILMKNVSTGNLIINSVSKCDEGLYKCISRAGESPESWLSVRVVDVLFLLTVRGQNYVHEAGDGVILESPALPVMEQQNATLRCRLKGTSSNQPADFIKEGHIIMVTYEGEMTIHNVSKSDEGLYKCRISGRGDSAESWLAVRAYEHSPVDDPCVTIYDDVTTHEERKKKKVLTVLVLLLSAQVQHSDCHKADASFSRIVPSRLQFFEYESVFINCDELSTFNELTEWRVMRKFDDKKTICNIKWEKTGSCNILSTFTGDSGEYWCQAEGKTSSIVNIVVTVFFCVSSRTTVPDSHSGETQTVMNVLMLCVEPVHPNHTQESGFAQIIPTKLQLFEYTFVSFNCEGPRAPSGWTVMRNTKGKVSECVSTWKTATGSICAIKPAYQTDSGEYWCEAGGERSNAVNVTVTAGSVILESPAVPVTQGAAVTLRCRSKRISSTHIADFYKDGLFIGSSFTGEKIIQHVSKSNEGHYKCSISDSGESAESRLAVRELHRETSPSPHHPDTDCHTYLIMRTVFTVLLVALLLVVVGQLHWATLFLQMSAYAHKVVLLYLSRLKPASGSAEGQTVQVEASAAVEDKPIYATVRKNKKKKDEGELLSSPVYYILGEDETQQPVAVSVLLLTLYPGHADAVSLKEHLTDCLEDKDYEELLQTAENGLPRVDTPHHVVIVGAGMAGLTAAKLLQDAGHEVTILEASGRVGGRVETYRDEEGWYAELGAMRIPSFHQIVRLFAKKLGVELNKFVMHDPDTFYLVNGVLKRTYAVEENPDVLKYNVRKSEKRKSADTLLQQALQKVRDEVAAHGCWAALEKYDRYSVKEYLKEEGGLSSEALRMIGDLLNEGSLMYTALTEMIYDQSDISDHTWYDEVTGGSDLLPNAFLNVLDVTLLLNSRVKRISHSDNGVIVSYQTDKQSPLTDLHADVVLVTTTAKAALYIDFEPSLSVPKMHALRAVHYDSSTKIILTFNETFWERDGIRGGKSITDGPSRYIYYPSHSFPTDKTVGVLLASYTWSDDSLLFTGASDEDLKELALRDLAKIHGERVKSLCTGVVVKRWSVDPYSLGAFALFTPYQHLEYSKELFRSEGSVHFAGEHTAFPHAWIETSMKSAIRAATNINTAARKESAGTRQQDEL</sequence>
<keyword evidence="8 12" id="KW-0560">Oxidoreductase</keyword>
<feature type="binding site" evidence="11">
    <location>
        <position position="1030"/>
    </location>
    <ligand>
        <name>FAD</name>
        <dbReference type="ChEBI" id="CHEBI:57692"/>
    </ligand>
</feature>
<dbReference type="InterPro" id="IPR002937">
    <property type="entry name" value="Amino_oxidase"/>
</dbReference>
<keyword evidence="4" id="KW-0964">Secreted</keyword>
<dbReference type="SUPFAM" id="SSF48726">
    <property type="entry name" value="Immunoglobulin"/>
    <property type="match status" value="3"/>
</dbReference>
<dbReference type="SMART" id="SM00409">
    <property type="entry name" value="IG"/>
    <property type="match status" value="6"/>
</dbReference>
<comment type="subcellular location">
    <subcellularLocation>
        <location evidence="2">Secreted</location>
    </subcellularLocation>
</comment>
<dbReference type="InterPro" id="IPR003599">
    <property type="entry name" value="Ig_sub"/>
</dbReference>
<dbReference type="InterPro" id="IPR007110">
    <property type="entry name" value="Ig-like_dom"/>
</dbReference>
<dbReference type="GO" id="GO:0009897">
    <property type="term" value="C:external side of plasma membrane"/>
    <property type="evidence" value="ECO:0007669"/>
    <property type="project" value="TreeGrafter"/>
</dbReference>
<reference evidence="14 15" key="1">
    <citation type="submission" date="2019-01" db="EMBL/GenBank/DDBJ databases">
        <title>Genome Assembly of Collichthys lucidus.</title>
        <authorList>
            <person name="Cai M."/>
            <person name="Xiao S."/>
        </authorList>
    </citation>
    <scope>NUCLEOTIDE SEQUENCE [LARGE SCALE GENOMIC DNA]</scope>
    <source>
        <strain evidence="14">JT15FE1705JMU</strain>
        <tissue evidence="14">Muscle</tissue>
    </source>
</reference>
<dbReference type="InterPro" id="IPR013783">
    <property type="entry name" value="Ig-like_fold"/>
</dbReference>
<evidence type="ECO:0000256" key="12">
    <source>
        <dbReference type="RuleBase" id="RU362067"/>
    </source>
</evidence>
<feature type="domain" description="Ig-like" evidence="13">
    <location>
        <begin position="202"/>
        <end position="282"/>
    </location>
</feature>
<dbReference type="SUPFAM" id="SSF51905">
    <property type="entry name" value="FAD/NAD(P)-binding domain"/>
    <property type="match status" value="1"/>
</dbReference>
<evidence type="ECO:0000313" key="15">
    <source>
        <dbReference type="Proteomes" id="UP000298787"/>
    </source>
</evidence>
<evidence type="ECO:0000256" key="5">
    <source>
        <dbReference type="ARBA" id="ARBA00022630"/>
    </source>
</evidence>
<accession>A0A4U5VWY8</accession>
<feature type="binding site" evidence="11">
    <location>
        <position position="1227"/>
    </location>
    <ligand>
        <name>FAD</name>
        <dbReference type="ChEBI" id="CHEBI:57692"/>
    </ligand>
</feature>
<feature type="domain" description="Ig-like" evidence="13">
    <location>
        <begin position="103"/>
        <end position="179"/>
    </location>
</feature>
<evidence type="ECO:0000256" key="9">
    <source>
        <dbReference type="ARBA" id="ARBA00023157"/>
    </source>
</evidence>
<dbReference type="FunFam" id="3.30.70.2100:FF:000001">
    <property type="entry name" value="Amine oxidase"/>
    <property type="match status" value="1"/>
</dbReference>
<feature type="binding site" evidence="11">
    <location>
        <begin position="833"/>
        <end position="834"/>
    </location>
    <ligand>
        <name>FAD</name>
        <dbReference type="ChEBI" id="CHEBI:57692"/>
    </ligand>
</feature>
<keyword evidence="5 12" id="KW-0285">Flavoprotein</keyword>
<dbReference type="FunFam" id="3.50.50.60:FF:000450">
    <property type="entry name" value="Amine oxidase"/>
    <property type="match status" value="1"/>
</dbReference>
<evidence type="ECO:0000256" key="11">
    <source>
        <dbReference type="PIRSR" id="PIRSR601613-1"/>
    </source>
</evidence>
<evidence type="ECO:0000256" key="8">
    <source>
        <dbReference type="ARBA" id="ARBA00023002"/>
    </source>
</evidence>
<dbReference type="EMBL" id="CM014101">
    <property type="protein sequence ID" value="TKS93374.1"/>
    <property type="molecule type" value="Genomic_DNA"/>
</dbReference>
<dbReference type="InterPro" id="IPR050488">
    <property type="entry name" value="Ig_Fc_receptor"/>
</dbReference>
<dbReference type="Proteomes" id="UP000298787">
    <property type="component" value="Chromosome 24"/>
</dbReference>
<evidence type="ECO:0000256" key="10">
    <source>
        <dbReference type="ARBA" id="ARBA00023180"/>
    </source>
</evidence>
<dbReference type="GO" id="GO:0007166">
    <property type="term" value="P:cell surface receptor signaling pathway"/>
    <property type="evidence" value="ECO:0007669"/>
    <property type="project" value="TreeGrafter"/>
</dbReference>
<dbReference type="STRING" id="240159.A0A4U5VWY8"/>
<protein>
    <recommendedName>
        <fullName evidence="12">Amine oxidase</fullName>
        <ecNumber evidence="12">1.4.3.-</ecNumber>
    </recommendedName>
</protein>
<dbReference type="PROSITE" id="PS50835">
    <property type="entry name" value="IG_LIKE"/>
    <property type="match status" value="3"/>
</dbReference>
<dbReference type="Pfam" id="PF01593">
    <property type="entry name" value="Amino_oxidase"/>
    <property type="match status" value="1"/>
</dbReference>
<dbReference type="GO" id="GO:0005576">
    <property type="term" value="C:extracellular region"/>
    <property type="evidence" value="ECO:0007669"/>
    <property type="project" value="UniProtKB-SubCell"/>
</dbReference>
<dbReference type="SUPFAM" id="SSF54373">
    <property type="entry name" value="FAD-linked reductases, C-terminal domain"/>
    <property type="match status" value="1"/>
</dbReference>
<dbReference type="GO" id="GO:0004888">
    <property type="term" value="F:transmembrane signaling receptor activity"/>
    <property type="evidence" value="ECO:0007669"/>
    <property type="project" value="TreeGrafter"/>
</dbReference>
<keyword evidence="7 12" id="KW-0274">FAD</keyword>
<dbReference type="GO" id="GO:0001716">
    <property type="term" value="F:L-amino-acid oxidase activity"/>
    <property type="evidence" value="ECO:0007669"/>
    <property type="project" value="UniProtKB-ARBA"/>
</dbReference>
<dbReference type="FunFam" id="3.50.50.60:FF:000242">
    <property type="entry name" value="Amine oxidase"/>
    <property type="match status" value="1"/>
</dbReference>
<dbReference type="InterPro" id="IPR036179">
    <property type="entry name" value="Ig-like_dom_sf"/>
</dbReference>
<feature type="binding site" evidence="11">
    <location>
        <begin position="856"/>
        <end position="859"/>
    </location>
    <ligand>
        <name>FAD</name>
        <dbReference type="ChEBI" id="CHEBI:57692"/>
    </ligand>
</feature>
<evidence type="ECO:0000313" key="14">
    <source>
        <dbReference type="EMBL" id="TKS93374.1"/>
    </source>
</evidence>
<dbReference type="FunFam" id="1.10.405.10:FF:000004">
    <property type="entry name" value="Amine oxidase"/>
    <property type="match status" value="1"/>
</dbReference>
<dbReference type="PRINTS" id="PR00757">
    <property type="entry name" value="AMINEOXDASEF"/>
</dbReference>
<name>A0A4U5VWY8_COLLU</name>
<dbReference type="FunFam" id="1.10.10.1620:FF:000001">
    <property type="entry name" value="Amine oxidase"/>
    <property type="match status" value="1"/>
</dbReference>
<evidence type="ECO:0000256" key="7">
    <source>
        <dbReference type="ARBA" id="ARBA00022827"/>
    </source>
</evidence>